<keyword evidence="5" id="KW-0808">Transferase</keyword>
<name>A0A8E2DQW4_9APHY</name>
<evidence type="ECO:0000313" key="6">
    <source>
        <dbReference type="EMBL" id="OCH94019.1"/>
    </source>
</evidence>
<dbReference type="EC" id="2.1.1.100" evidence="5"/>
<protein>
    <recommendedName>
        <fullName evidence="5">Protein-S-isoprenylcysteine O-methyltransferase</fullName>
        <ecNumber evidence="5">2.1.1.100</ecNumber>
    </recommendedName>
</protein>
<dbReference type="AlphaFoldDB" id="A0A8E2DQW4"/>
<comment type="subcellular location">
    <subcellularLocation>
        <location evidence="5">Endoplasmic reticulum membrane</location>
        <topology evidence="5">Multi-pass membrane protein</topology>
    </subcellularLocation>
    <subcellularLocation>
        <location evidence="1">Membrane</location>
        <topology evidence="1">Multi-pass membrane protein</topology>
    </subcellularLocation>
</comment>
<keyword evidence="4 5" id="KW-0472">Membrane</keyword>
<dbReference type="EMBL" id="KV722348">
    <property type="protein sequence ID" value="OCH94019.1"/>
    <property type="molecule type" value="Genomic_DNA"/>
</dbReference>
<keyword evidence="5" id="KW-0949">S-adenosyl-L-methionine</keyword>
<keyword evidence="3 5" id="KW-1133">Transmembrane helix</keyword>
<dbReference type="GO" id="GO:0004671">
    <property type="term" value="F:protein C-terminal S-isoprenylcysteine carboxyl O-methyltransferase activity"/>
    <property type="evidence" value="ECO:0007669"/>
    <property type="project" value="UniProtKB-EC"/>
</dbReference>
<keyword evidence="2 5" id="KW-0812">Transmembrane</keyword>
<evidence type="ECO:0000256" key="3">
    <source>
        <dbReference type="ARBA" id="ARBA00022989"/>
    </source>
</evidence>
<organism evidence="6 7">
    <name type="scientific">Obba rivulosa</name>
    <dbReference type="NCBI Taxonomy" id="1052685"/>
    <lineage>
        <taxon>Eukaryota</taxon>
        <taxon>Fungi</taxon>
        <taxon>Dikarya</taxon>
        <taxon>Basidiomycota</taxon>
        <taxon>Agaricomycotina</taxon>
        <taxon>Agaricomycetes</taxon>
        <taxon>Polyporales</taxon>
        <taxon>Gelatoporiaceae</taxon>
        <taxon>Obba</taxon>
    </lineage>
</organism>
<gene>
    <name evidence="6" type="ORF">OBBRIDRAFT_801519</name>
</gene>
<keyword evidence="5" id="KW-0256">Endoplasmic reticulum</keyword>
<proteinExistence type="inferred from homology"/>
<dbReference type="PANTHER" id="PTHR12714:SF20">
    <property type="entry name" value="FAD SYNTHETASE 1, CHLOROPLASTIC-RELATED"/>
    <property type="match status" value="1"/>
</dbReference>
<dbReference type="OrthoDB" id="422086at2759"/>
<dbReference type="Proteomes" id="UP000250043">
    <property type="component" value="Unassembled WGS sequence"/>
</dbReference>
<dbReference type="PANTHER" id="PTHR12714">
    <property type="entry name" value="PROTEIN-S ISOPRENYLCYSTEINE O-METHYLTRANSFERASE"/>
    <property type="match status" value="1"/>
</dbReference>
<dbReference type="InterPro" id="IPR007269">
    <property type="entry name" value="ICMT_MeTrfase"/>
</dbReference>
<reference evidence="6 7" key="1">
    <citation type="submission" date="2016-07" db="EMBL/GenBank/DDBJ databases">
        <title>Draft genome of the white-rot fungus Obba rivulosa 3A-2.</title>
        <authorList>
            <consortium name="DOE Joint Genome Institute"/>
            <person name="Miettinen O."/>
            <person name="Riley R."/>
            <person name="Acob R."/>
            <person name="Barry K."/>
            <person name="Cullen D."/>
            <person name="De Vries R."/>
            <person name="Hainaut M."/>
            <person name="Hatakka A."/>
            <person name="Henrissat B."/>
            <person name="Hilden K."/>
            <person name="Kuo R."/>
            <person name="Labutti K."/>
            <person name="Lipzen A."/>
            <person name="Makela M.R."/>
            <person name="Sandor L."/>
            <person name="Spatafora J.W."/>
            <person name="Grigoriev I.V."/>
            <person name="Hibbett D.S."/>
        </authorList>
    </citation>
    <scope>NUCLEOTIDE SEQUENCE [LARGE SCALE GENOMIC DNA]</scope>
    <source>
        <strain evidence="6 7">3A-2</strain>
    </source>
</reference>
<evidence type="ECO:0000256" key="2">
    <source>
        <dbReference type="ARBA" id="ARBA00022692"/>
    </source>
</evidence>
<dbReference type="Pfam" id="PF04140">
    <property type="entry name" value="ICMT"/>
    <property type="match status" value="1"/>
</dbReference>
<dbReference type="GO" id="GO:0005789">
    <property type="term" value="C:endoplasmic reticulum membrane"/>
    <property type="evidence" value="ECO:0007669"/>
    <property type="project" value="UniProtKB-SubCell"/>
</dbReference>
<evidence type="ECO:0000313" key="7">
    <source>
        <dbReference type="Proteomes" id="UP000250043"/>
    </source>
</evidence>
<sequence>MSLLKIPFLISAPLAIHITLMPPRPSPAANEIVKDVSSAERVFPMTARFLIAFANIIIWISSFFEIVVIAACNVPSRPITEKISRVLTWDPTRPSKTIYITPIFTIGWTLVIIGSILRLQCYRTMGRLFTYQITLRSGHKLVTHGPYSIVRYPSYTVFYILTTGMAICQCSPGSWVRESGLFSTEWGKVIALGWLTEMVYLGVMTWLRTAQEDRILRRKFGEAWDK</sequence>
<accession>A0A8E2DQW4</accession>
<comment type="similarity">
    <text evidence="5">Belongs to the class VI-like SAM-binding methyltransferase superfamily. Isoprenylcysteine carboxyl methyltransferase family.</text>
</comment>
<feature type="transmembrane region" description="Helical" evidence="5">
    <location>
        <begin position="52"/>
        <end position="76"/>
    </location>
</feature>
<evidence type="ECO:0000256" key="5">
    <source>
        <dbReference type="RuleBase" id="RU362022"/>
    </source>
</evidence>
<comment type="catalytic activity">
    <reaction evidence="5">
        <text>[protein]-C-terminal S-[(2E,6E)-farnesyl]-L-cysteine + S-adenosyl-L-methionine = [protein]-C-terminal S-[(2E,6E)-farnesyl]-L-cysteine methyl ester + S-adenosyl-L-homocysteine</text>
        <dbReference type="Rhea" id="RHEA:21672"/>
        <dbReference type="Rhea" id="RHEA-COMP:12125"/>
        <dbReference type="Rhea" id="RHEA-COMP:12126"/>
        <dbReference type="ChEBI" id="CHEBI:57856"/>
        <dbReference type="ChEBI" id="CHEBI:59789"/>
        <dbReference type="ChEBI" id="CHEBI:90510"/>
        <dbReference type="ChEBI" id="CHEBI:90511"/>
        <dbReference type="EC" id="2.1.1.100"/>
    </reaction>
</comment>
<keyword evidence="7" id="KW-1185">Reference proteome</keyword>
<feature type="transmembrane region" description="Helical" evidence="5">
    <location>
        <begin position="189"/>
        <end position="209"/>
    </location>
</feature>
<keyword evidence="5" id="KW-0489">Methyltransferase</keyword>
<dbReference type="GO" id="GO:0032259">
    <property type="term" value="P:methylation"/>
    <property type="evidence" value="ECO:0007669"/>
    <property type="project" value="UniProtKB-KW"/>
</dbReference>
<evidence type="ECO:0000256" key="1">
    <source>
        <dbReference type="ARBA" id="ARBA00004141"/>
    </source>
</evidence>
<dbReference type="Gene3D" id="1.20.120.1630">
    <property type="match status" value="1"/>
</dbReference>
<comment type="caution">
    <text evidence="5">Lacks conserved residue(s) required for the propagation of feature annotation.</text>
</comment>
<evidence type="ECO:0000256" key="4">
    <source>
        <dbReference type="ARBA" id="ARBA00023136"/>
    </source>
</evidence>
<feature type="transmembrane region" description="Helical" evidence="5">
    <location>
        <begin position="97"/>
        <end position="117"/>
    </location>
</feature>